<name>A0ACB7TSA1_DIOAL</name>
<dbReference type="Proteomes" id="UP000827976">
    <property type="component" value="Chromosome 20"/>
</dbReference>
<keyword evidence="2" id="KW-1185">Reference proteome</keyword>
<gene>
    <name evidence="1" type="ORF">IHE45_20G059200</name>
</gene>
<accession>A0ACB7TSA1</accession>
<proteinExistence type="predicted"/>
<reference evidence="2" key="1">
    <citation type="journal article" date="2022" name="Nat. Commun.">
        <title>Chromosome evolution and the genetic basis of agronomically important traits in greater yam.</title>
        <authorList>
            <person name="Bredeson J.V."/>
            <person name="Lyons J.B."/>
            <person name="Oniyinde I.O."/>
            <person name="Okereke N.R."/>
            <person name="Kolade O."/>
            <person name="Nnabue I."/>
            <person name="Nwadili C.O."/>
            <person name="Hribova E."/>
            <person name="Parker M."/>
            <person name="Nwogha J."/>
            <person name="Shu S."/>
            <person name="Carlson J."/>
            <person name="Kariba R."/>
            <person name="Muthemba S."/>
            <person name="Knop K."/>
            <person name="Barton G.J."/>
            <person name="Sherwood A.V."/>
            <person name="Lopez-Montes A."/>
            <person name="Asiedu R."/>
            <person name="Jamnadass R."/>
            <person name="Muchugi A."/>
            <person name="Goodstein D."/>
            <person name="Egesi C.N."/>
            <person name="Featherston J."/>
            <person name="Asfaw A."/>
            <person name="Simpson G.G."/>
            <person name="Dolezel J."/>
            <person name="Hendre P.S."/>
            <person name="Van Deynze A."/>
            <person name="Kumar P.L."/>
            <person name="Obidiegwu J.E."/>
            <person name="Bhattacharjee R."/>
            <person name="Rokhsar D.S."/>
        </authorList>
    </citation>
    <scope>NUCLEOTIDE SEQUENCE [LARGE SCALE GENOMIC DNA]</scope>
    <source>
        <strain evidence="2">cv. TDa95/00328</strain>
    </source>
</reference>
<protein>
    <submittedName>
        <fullName evidence="1">Uncharacterized protein</fullName>
    </submittedName>
</protein>
<dbReference type="EMBL" id="CM037030">
    <property type="protein sequence ID" value="KAH7651466.1"/>
    <property type="molecule type" value="Genomic_DNA"/>
</dbReference>
<comment type="caution">
    <text evidence="1">The sequence shown here is derived from an EMBL/GenBank/DDBJ whole genome shotgun (WGS) entry which is preliminary data.</text>
</comment>
<evidence type="ECO:0000313" key="2">
    <source>
        <dbReference type="Proteomes" id="UP000827976"/>
    </source>
</evidence>
<sequence length="181" mass="20098">MFNQPTINYLQRNQSRGAFNGQDVRIAVRGAFRRTGAESGALASVTMETTEESLGEMLAIRPPRLEDAGLEDCALPPDKIREAFARAADSLKSRLAIASDEDESDDNDAQRTNDESNLQEASSRVLDLEGDDGVVEEEEKKAKGLREEDGVVSDDVEDDRKPKGDLDEFECRFQMKQQSLQ</sequence>
<organism evidence="1 2">
    <name type="scientific">Dioscorea alata</name>
    <name type="common">Purple yam</name>
    <dbReference type="NCBI Taxonomy" id="55571"/>
    <lineage>
        <taxon>Eukaryota</taxon>
        <taxon>Viridiplantae</taxon>
        <taxon>Streptophyta</taxon>
        <taxon>Embryophyta</taxon>
        <taxon>Tracheophyta</taxon>
        <taxon>Spermatophyta</taxon>
        <taxon>Magnoliopsida</taxon>
        <taxon>Liliopsida</taxon>
        <taxon>Dioscoreales</taxon>
        <taxon>Dioscoreaceae</taxon>
        <taxon>Dioscorea</taxon>
    </lineage>
</organism>
<evidence type="ECO:0000313" key="1">
    <source>
        <dbReference type="EMBL" id="KAH7651466.1"/>
    </source>
</evidence>